<comment type="caution">
    <text evidence="1">The sequence shown here is derived from an EMBL/GenBank/DDBJ whole genome shotgun (WGS) entry which is preliminary data.</text>
</comment>
<dbReference type="EMBL" id="JAUEPT010000174">
    <property type="protein sequence ID" value="KAK0430081.1"/>
    <property type="molecule type" value="Genomic_DNA"/>
</dbReference>
<reference evidence="1" key="1">
    <citation type="submission" date="2023-06" db="EMBL/GenBank/DDBJ databases">
        <authorList>
            <consortium name="Lawrence Berkeley National Laboratory"/>
            <person name="Ahrendt S."/>
            <person name="Sahu N."/>
            <person name="Indic B."/>
            <person name="Wong-Bajracharya J."/>
            <person name="Merenyi Z."/>
            <person name="Ke H.-M."/>
            <person name="Monk M."/>
            <person name="Kocsube S."/>
            <person name="Drula E."/>
            <person name="Lipzen A."/>
            <person name="Balint B."/>
            <person name="Henrissat B."/>
            <person name="Andreopoulos B."/>
            <person name="Martin F.M."/>
            <person name="Harder C.B."/>
            <person name="Rigling D."/>
            <person name="Ford K.L."/>
            <person name="Foster G.D."/>
            <person name="Pangilinan J."/>
            <person name="Papanicolaou A."/>
            <person name="Barry K."/>
            <person name="LaButti K."/>
            <person name="Viragh M."/>
            <person name="Koriabine M."/>
            <person name="Yan M."/>
            <person name="Riley R."/>
            <person name="Champramary S."/>
            <person name="Plett K.L."/>
            <person name="Tsai I.J."/>
            <person name="Slot J."/>
            <person name="Sipos G."/>
            <person name="Plett J."/>
            <person name="Nagy L.G."/>
            <person name="Grigoriev I.V."/>
        </authorList>
    </citation>
    <scope>NUCLEOTIDE SEQUENCE</scope>
    <source>
        <strain evidence="1">FPL87.14</strain>
    </source>
</reference>
<organism evidence="1 2">
    <name type="scientific">Armillaria borealis</name>
    <dbReference type="NCBI Taxonomy" id="47425"/>
    <lineage>
        <taxon>Eukaryota</taxon>
        <taxon>Fungi</taxon>
        <taxon>Dikarya</taxon>
        <taxon>Basidiomycota</taxon>
        <taxon>Agaricomycotina</taxon>
        <taxon>Agaricomycetes</taxon>
        <taxon>Agaricomycetidae</taxon>
        <taxon>Agaricales</taxon>
        <taxon>Marasmiineae</taxon>
        <taxon>Physalacriaceae</taxon>
        <taxon>Armillaria</taxon>
    </lineage>
</organism>
<evidence type="ECO:0000313" key="2">
    <source>
        <dbReference type="Proteomes" id="UP001175226"/>
    </source>
</evidence>
<sequence length="577" mass="66481">MVWNGSSIIKMIYFTAYGIKQETDRHYESLREVTISAFNTEAGQAESSISVPNQCRFTGRKPVIPSSLSDTPCRVLGVAGLLATLNTILNTSYILHTAWIYSLLGAVITKDSDFGTAYAYLRPFWYRHDFTDVEDELRTCEEQDLMMREDVLVNTKIISKMVPPRRVWDLYSNRVVPWWAAQGWPYAISHAWVEEKDRMDMWTPINGYEWPVPIPKDTNLDLIRIEMLNAGAEYAWLDVLCLRQVGGRREDLRAEEWKVDVPTIGYVYTGFQPIVYYFNGLGQPLRIKAGDFESDRSWFRRVWTLQEVTRDTIIGGDMGDDNAMAEEVRAEFDRRLLALQEIARFRFNAHDPWTALSHMRDRVCTNPVDRIAGLVYLLSAVGAIPAYYEMQSMEDAWTALVDVLWERDRAALFFTYPRPGNRNKVWRPSWSQVMNNVEILPSSTGILETMVQRTEDTDSDWVEEVSIDSGYVQGLADGSHDGKRRQGELIVTDDAGTMHTFKIIADHQYQISDGLYALLGSRKYSYLGHQVLDRYWVVGRRLPERKFEKVSVIKIADNEVERLDELKIATKAKFFLS</sequence>
<accession>A0AA39MCS7</accession>
<proteinExistence type="predicted"/>
<keyword evidence="2" id="KW-1185">Reference proteome</keyword>
<name>A0AA39MCS7_9AGAR</name>
<evidence type="ECO:0000313" key="1">
    <source>
        <dbReference type="EMBL" id="KAK0430081.1"/>
    </source>
</evidence>
<dbReference type="Proteomes" id="UP001175226">
    <property type="component" value="Unassembled WGS sequence"/>
</dbReference>
<dbReference type="AlphaFoldDB" id="A0AA39MCS7"/>
<gene>
    <name evidence="1" type="ORF">EV421DRAFT_2091210</name>
</gene>
<evidence type="ECO:0008006" key="3">
    <source>
        <dbReference type="Google" id="ProtNLM"/>
    </source>
</evidence>
<protein>
    <recommendedName>
        <fullName evidence="3">Heterokaryon incompatibility domain-containing protein</fullName>
    </recommendedName>
</protein>